<dbReference type="EMBL" id="JASCZI010181334">
    <property type="protein sequence ID" value="MED6182051.1"/>
    <property type="molecule type" value="Genomic_DNA"/>
</dbReference>
<evidence type="ECO:0000256" key="1">
    <source>
        <dbReference type="SAM" id="MobiDB-lite"/>
    </source>
</evidence>
<dbReference type="Proteomes" id="UP001341840">
    <property type="component" value="Unassembled WGS sequence"/>
</dbReference>
<protein>
    <submittedName>
        <fullName evidence="2">Uncharacterized protein</fullName>
    </submittedName>
</protein>
<gene>
    <name evidence="2" type="ORF">PIB30_025127</name>
</gene>
<evidence type="ECO:0000313" key="2">
    <source>
        <dbReference type="EMBL" id="MED6182051.1"/>
    </source>
</evidence>
<sequence length="144" mass="16308">MEEKRKAKMKLKVDLQCYKCHMKVKRSIEIVEAKPKHHPKPESPKRLHVAPTEPEKSKSPPRQEAPALTQPVKLIEPIVPVPILAYPSTLSAPPAGIFYEGGPAGFQGFHGRPIYDSYGGSWPCYQNCHYHHFHEEEASQCRIS</sequence>
<evidence type="ECO:0000313" key="3">
    <source>
        <dbReference type="Proteomes" id="UP001341840"/>
    </source>
</evidence>
<comment type="caution">
    <text evidence="2">The sequence shown here is derived from an EMBL/GenBank/DDBJ whole genome shotgun (WGS) entry which is preliminary data.</text>
</comment>
<accession>A0ABU6WB23</accession>
<organism evidence="2 3">
    <name type="scientific">Stylosanthes scabra</name>
    <dbReference type="NCBI Taxonomy" id="79078"/>
    <lineage>
        <taxon>Eukaryota</taxon>
        <taxon>Viridiplantae</taxon>
        <taxon>Streptophyta</taxon>
        <taxon>Embryophyta</taxon>
        <taxon>Tracheophyta</taxon>
        <taxon>Spermatophyta</taxon>
        <taxon>Magnoliopsida</taxon>
        <taxon>eudicotyledons</taxon>
        <taxon>Gunneridae</taxon>
        <taxon>Pentapetalae</taxon>
        <taxon>rosids</taxon>
        <taxon>fabids</taxon>
        <taxon>Fabales</taxon>
        <taxon>Fabaceae</taxon>
        <taxon>Papilionoideae</taxon>
        <taxon>50 kb inversion clade</taxon>
        <taxon>dalbergioids sensu lato</taxon>
        <taxon>Dalbergieae</taxon>
        <taxon>Pterocarpus clade</taxon>
        <taxon>Stylosanthes</taxon>
    </lineage>
</organism>
<name>A0ABU6WB23_9FABA</name>
<feature type="region of interest" description="Disordered" evidence="1">
    <location>
        <begin position="30"/>
        <end position="69"/>
    </location>
</feature>
<reference evidence="2 3" key="1">
    <citation type="journal article" date="2023" name="Plants (Basel)">
        <title>Bridging the Gap: Combining Genomics and Transcriptomics Approaches to Understand Stylosanthes scabra, an Orphan Legume from the Brazilian Caatinga.</title>
        <authorList>
            <person name="Ferreira-Neto J.R.C."/>
            <person name="da Silva M.D."/>
            <person name="Binneck E."/>
            <person name="de Melo N.F."/>
            <person name="da Silva R.H."/>
            <person name="de Melo A.L.T.M."/>
            <person name="Pandolfi V."/>
            <person name="Bustamante F.O."/>
            <person name="Brasileiro-Vidal A.C."/>
            <person name="Benko-Iseppon A.M."/>
        </authorList>
    </citation>
    <scope>NUCLEOTIDE SEQUENCE [LARGE SCALE GENOMIC DNA]</scope>
    <source>
        <tissue evidence="2">Leaves</tissue>
    </source>
</reference>
<feature type="compositionally biased region" description="Basic and acidic residues" evidence="1">
    <location>
        <begin position="30"/>
        <end position="45"/>
    </location>
</feature>
<proteinExistence type="predicted"/>
<keyword evidence="3" id="KW-1185">Reference proteome</keyword>